<dbReference type="PANTHER" id="PTHR19375">
    <property type="entry name" value="HEAT SHOCK PROTEIN 70KDA"/>
    <property type="match status" value="1"/>
</dbReference>
<dbReference type="AlphaFoldDB" id="A0AAV8E9K8"/>
<sequence>MEGRKGPAIGIDLGTAYTRVALFDGRSFQMIPDDHGNPAMPSYVAFTDSGVLVGAAAKNQAMQNPTNTIFDVIRLIGRRYSHPSIRNDIRLWPFKVIASQNDSLLVEISWEGKLWQFTPVEICSMILTQIKVNTEKNLGVTIADAVITVPVCFNYEQRKAIKEAGMIAGFNVMQLVSTSSASALFYSSERQSKISSLLTKSEVEEYNMFIFDLGAGTLDVSLITLQEDVCIVRATAGNAHLGGSDFDNNMIYCFLDLLRIREQKDISNICRAVSELRKVCETAKAALSSGSKIMVIGPIYNNPIFRVSITAEEYNELSKELFAKCIDTIDTCLRDAKVGADIVDEVILFGGSTRIPLLQAQIKQYFNGKELKISNHLGTAVAFGAALQASFLCTRRYERVNYLSLLDATSFSLGMQSSQGLMYVLIPKGTTIPTRTERMCRYYNQTTLVVEVYEGEGRMTSENNLLGKLVLPGSSFSPNGRDFKVCFEVDVSGTLTVTAEESSTGIRNNITFTVNNIEDSQKRVWNAFLYKKGEKISKEQSEKTMGHSSRQYVEQEEHAIGIDFGTTYSCVAVWQRNEVEIIENEYGSPVTSSSVAFTDAGILIVDEEQVMINPTNAIPNIKRLIGRCYSDPTVASGKIFRPFGVRRGNNNRVMLSVQYKGEEKNFAPEEIAAMVLSKLKKNAESHLSSKVTKAVISVPACFNDSQRKAIKDAGAIAGLNVMQLLNEPTAAAIAYYDSQEMHDAMPKTLLIFDLGGGNLDVSIVELNAGTIQVRAVVGYTNLGGQDFDENLVCHFVKKFMKEKNSDISNKPKSLRRLRAACERAKIALSTDVHTVVEIDALDNGIDFRGVITRAAFEELNRSLFKRSMDCVERCLEEARMGYSSIDEVVLVGRSTRMPMVQQLLQDFFKGKKLCKNTNADTVAYGAAVRAAILSGKSNILKLQDITSLPFGLISNDGAIMNMLIPKHTPIPAKKELQITAFSDHQSCFSVEVLECEVASMIVFSLSGITPQPRSNSKINLSFEVDDSGIINLTAKNTSMSEKSEIVTSKKNVDDLTPEEIERVLDAASRYKTETEGHNIMAAAVEMYSLKSMAYSMKAAARDPKISASNKKLMEEAADKAIAWMDTNHHAEIEEINAWKRVLEIIKSQVNLVLL</sequence>
<dbReference type="Gene3D" id="2.60.34.10">
    <property type="entry name" value="Substrate Binding Domain Of DNAk, Chain A, domain 1"/>
    <property type="match status" value="2"/>
</dbReference>
<dbReference type="SUPFAM" id="SSF100934">
    <property type="entry name" value="Heat shock protein 70kD (HSP70), C-terminal subdomain"/>
    <property type="match status" value="1"/>
</dbReference>
<dbReference type="CDD" id="cd24028">
    <property type="entry name" value="ASKHA_NBD_HSP70_HSPA1-like"/>
    <property type="match status" value="2"/>
</dbReference>
<dbReference type="GO" id="GO:0005788">
    <property type="term" value="C:endoplasmic reticulum lumen"/>
    <property type="evidence" value="ECO:0007669"/>
    <property type="project" value="UniProtKB-SubCell"/>
</dbReference>
<protein>
    <submittedName>
        <fullName evidence="5">Heat shock 70 kDa protein</fullName>
    </submittedName>
</protein>
<organism evidence="5 6">
    <name type="scientific">Rhynchospora pubera</name>
    <dbReference type="NCBI Taxonomy" id="906938"/>
    <lineage>
        <taxon>Eukaryota</taxon>
        <taxon>Viridiplantae</taxon>
        <taxon>Streptophyta</taxon>
        <taxon>Embryophyta</taxon>
        <taxon>Tracheophyta</taxon>
        <taxon>Spermatophyta</taxon>
        <taxon>Magnoliopsida</taxon>
        <taxon>Liliopsida</taxon>
        <taxon>Poales</taxon>
        <taxon>Cyperaceae</taxon>
        <taxon>Cyperoideae</taxon>
        <taxon>Rhynchosporeae</taxon>
        <taxon>Rhynchospora</taxon>
    </lineage>
</organism>
<evidence type="ECO:0000256" key="1">
    <source>
        <dbReference type="ARBA" id="ARBA00004319"/>
    </source>
</evidence>
<accession>A0AAV8E9K8</accession>
<proteinExistence type="inferred from homology"/>
<name>A0AAV8E9K8_9POAL</name>
<dbReference type="Proteomes" id="UP001140206">
    <property type="component" value="Chromosome 3"/>
</dbReference>
<comment type="caution">
    <text evidence="5">The sequence shown here is derived from an EMBL/GenBank/DDBJ whole genome shotgun (WGS) entry which is preliminary data.</text>
</comment>
<dbReference type="PROSITE" id="PS01036">
    <property type="entry name" value="HSP70_3"/>
    <property type="match status" value="1"/>
</dbReference>
<dbReference type="Pfam" id="PF00012">
    <property type="entry name" value="HSP70"/>
    <property type="match status" value="2"/>
</dbReference>
<dbReference type="FunFam" id="3.30.420.40:FF:000004">
    <property type="entry name" value="Molecular chaperone DnaK"/>
    <property type="match status" value="2"/>
</dbReference>
<dbReference type="InterPro" id="IPR013126">
    <property type="entry name" value="Hsp_70_fam"/>
</dbReference>
<reference evidence="5" key="1">
    <citation type="submission" date="2022-08" db="EMBL/GenBank/DDBJ databases">
        <authorList>
            <person name="Marques A."/>
        </authorList>
    </citation>
    <scope>NUCLEOTIDE SEQUENCE</scope>
    <source>
        <strain evidence="5">RhyPub2mFocal</strain>
        <tissue evidence="5">Leaves</tissue>
    </source>
</reference>
<dbReference type="EMBL" id="JAMFTS010000003">
    <property type="protein sequence ID" value="KAJ4775741.1"/>
    <property type="molecule type" value="Genomic_DNA"/>
</dbReference>
<evidence type="ECO:0000313" key="6">
    <source>
        <dbReference type="Proteomes" id="UP001140206"/>
    </source>
</evidence>
<dbReference type="InterPro" id="IPR018181">
    <property type="entry name" value="Heat_shock_70_CS"/>
</dbReference>
<dbReference type="Gene3D" id="3.30.420.40">
    <property type="match status" value="4"/>
</dbReference>
<keyword evidence="3" id="KW-0547">Nucleotide-binding</keyword>
<evidence type="ECO:0000256" key="4">
    <source>
        <dbReference type="ARBA" id="ARBA00022840"/>
    </source>
</evidence>
<keyword evidence="4" id="KW-0067">ATP-binding</keyword>
<dbReference type="FunFam" id="3.30.30.30:FF:000001">
    <property type="entry name" value="heat shock 70 kDa protein-like"/>
    <property type="match status" value="1"/>
</dbReference>
<evidence type="ECO:0000256" key="2">
    <source>
        <dbReference type="ARBA" id="ARBA00007381"/>
    </source>
</evidence>
<dbReference type="Gene3D" id="3.30.30.30">
    <property type="match status" value="2"/>
</dbReference>
<comment type="subcellular location">
    <subcellularLocation>
        <location evidence="1">Endoplasmic reticulum lumen</location>
    </subcellularLocation>
</comment>
<keyword evidence="6" id="KW-1185">Reference proteome</keyword>
<dbReference type="InterPro" id="IPR043129">
    <property type="entry name" value="ATPase_NBD"/>
</dbReference>
<dbReference type="GO" id="GO:0005524">
    <property type="term" value="F:ATP binding"/>
    <property type="evidence" value="ECO:0007669"/>
    <property type="project" value="UniProtKB-KW"/>
</dbReference>
<gene>
    <name evidence="5" type="ORF">LUZ62_059998</name>
</gene>
<dbReference type="InterPro" id="IPR029048">
    <property type="entry name" value="HSP70_C_sf"/>
</dbReference>
<dbReference type="Gene3D" id="1.20.1270.10">
    <property type="match status" value="1"/>
</dbReference>
<dbReference type="FunFam" id="3.30.30.30:FF:000005">
    <property type="entry name" value="Heat shock protein ssb1"/>
    <property type="match status" value="1"/>
</dbReference>
<dbReference type="FunFam" id="3.90.640.10:FF:000002">
    <property type="entry name" value="Heat shock 70 kDa"/>
    <property type="match status" value="1"/>
</dbReference>
<dbReference type="PRINTS" id="PR00301">
    <property type="entry name" value="HEATSHOCK70"/>
</dbReference>
<dbReference type="SUPFAM" id="SSF53067">
    <property type="entry name" value="Actin-like ATPase domain"/>
    <property type="match status" value="4"/>
</dbReference>
<dbReference type="GO" id="GO:0140662">
    <property type="term" value="F:ATP-dependent protein folding chaperone"/>
    <property type="evidence" value="ECO:0007669"/>
    <property type="project" value="InterPro"/>
</dbReference>
<comment type="similarity">
    <text evidence="2">Belongs to the heat shock protein 70 family.</text>
</comment>
<dbReference type="InterPro" id="IPR029047">
    <property type="entry name" value="HSP70_peptide-bd_sf"/>
</dbReference>
<keyword evidence="5" id="KW-0346">Stress response</keyword>
<dbReference type="Gene3D" id="3.90.640.10">
    <property type="entry name" value="Actin, Chain A, domain 4"/>
    <property type="match status" value="2"/>
</dbReference>
<dbReference type="SUPFAM" id="SSF100920">
    <property type="entry name" value="Heat shock protein 70kD (HSP70), peptide-binding domain"/>
    <property type="match status" value="2"/>
</dbReference>
<evidence type="ECO:0000313" key="5">
    <source>
        <dbReference type="EMBL" id="KAJ4775741.1"/>
    </source>
</evidence>
<evidence type="ECO:0000256" key="3">
    <source>
        <dbReference type="ARBA" id="ARBA00022741"/>
    </source>
</evidence>